<dbReference type="EMBL" id="JACJJG010000015">
    <property type="protein sequence ID" value="MBM6673187.1"/>
    <property type="molecule type" value="Genomic_DNA"/>
</dbReference>
<keyword evidence="3" id="KW-1185">Reference proteome</keyword>
<dbReference type="Proteomes" id="UP000706891">
    <property type="component" value="Unassembled WGS sequence"/>
</dbReference>
<comment type="caution">
    <text evidence="2">The sequence shown here is derived from an EMBL/GenBank/DDBJ whole genome shotgun (WGS) entry which is preliminary data.</text>
</comment>
<feature type="chain" id="PRO_5037772381" evidence="1">
    <location>
        <begin position="25"/>
        <end position="224"/>
    </location>
</feature>
<sequence>MRKLTLYIVLLVLALASCTGGGKAPEKEELMDTIPVMVMQIRKCSRLYTAEYQVHKIVTHDDKVELKGSFMQQKFNIPVPMSSRKIAIPIEAKLKAYIDFGDFSERNVAVSGDKVEIILPDPKVELTSSRVNHGEIKKYVPLIRSNFSDAEMSGYEKQGREAIIKSIPKLGIIEMARQGATHALVPMLTRLGYKEENITITFRKEFTVDDLPLLLDNNTIENGR</sequence>
<reference evidence="2" key="2">
    <citation type="journal article" date="2021" name="Sci. Rep.">
        <title>The distribution of antibiotic resistance genes in chicken gut microbiota commensals.</title>
        <authorList>
            <person name="Juricova H."/>
            <person name="Matiasovicova J."/>
            <person name="Kubasova T."/>
            <person name="Cejkova D."/>
            <person name="Rychlik I."/>
        </authorList>
    </citation>
    <scope>NUCLEOTIDE SEQUENCE</scope>
    <source>
        <strain evidence="2">An824</strain>
    </source>
</reference>
<feature type="signal peptide" evidence="1">
    <location>
        <begin position="1"/>
        <end position="24"/>
    </location>
</feature>
<dbReference type="PROSITE" id="PS51257">
    <property type="entry name" value="PROKAR_LIPOPROTEIN"/>
    <property type="match status" value="1"/>
</dbReference>
<protein>
    <submittedName>
        <fullName evidence="2">DUF4230 domain-containing protein</fullName>
    </submittedName>
</protein>
<gene>
    <name evidence="2" type="ORF">H6A34_04760</name>
</gene>
<dbReference type="RefSeq" id="WP_205103817.1">
    <property type="nucleotide sequence ID" value="NZ_JACJJG010000015.1"/>
</dbReference>
<evidence type="ECO:0000313" key="3">
    <source>
        <dbReference type="Proteomes" id="UP000706891"/>
    </source>
</evidence>
<accession>A0A938WQ92</accession>
<reference evidence="2" key="1">
    <citation type="submission" date="2020-08" db="EMBL/GenBank/DDBJ databases">
        <authorList>
            <person name="Cejkova D."/>
            <person name="Kubasova T."/>
            <person name="Jahodarova E."/>
            <person name="Rychlik I."/>
        </authorList>
    </citation>
    <scope>NUCLEOTIDE SEQUENCE</scope>
    <source>
        <strain evidence="2">An824</strain>
    </source>
</reference>
<name>A0A938WQ92_9BACT</name>
<evidence type="ECO:0000256" key="1">
    <source>
        <dbReference type="SAM" id="SignalP"/>
    </source>
</evidence>
<dbReference type="Pfam" id="PF14014">
    <property type="entry name" value="DUF4230"/>
    <property type="match status" value="1"/>
</dbReference>
<evidence type="ECO:0000313" key="2">
    <source>
        <dbReference type="EMBL" id="MBM6673187.1"/>
    </source>
</evidence>
<dbReference type="AlphaFoldDB" id="A0A938WQ92"/>
<proteinExistence type="predicted"/>
<keyword evidence="1" id="KW-0732">Signal</keyword>
<dbReference type="InterPro" id="IPR025324">
    <property type="entry name" value="DUF4230"/>
</dbReference>
<organism evidence="2 3">
    <name type="scientific">Marseilla massiliensis</name>
    <dbReference type="NCBI Taxonomy" id="1841864"/>
    <lineage>
        <taxon>Bacteria</taxon>
        <taxon>Pseudomonadati</taxon>
        <taxon>Bacteroidota</taxon>
        <taxon>Bacteroidia</taxon>
        <taxon>Bacteroidales</taxon>
        <taxon>Prevotellaceae</taxon>
        <taxon>Marseilla</taxon>
    </lineage>
</organism>